<dbReference type="AlphaFoldDB" id="A0A6C0F7Z6"/>
<reference evidence="2" key="1">
    <citation type="journal article" date="2020" name="Nature">
        <title>Giant virus diversity and host interactions through global metagenomics.</title>
        <authorList>
            <person name="Schulz F."/>
            <person name="Roux S."/>
            <person name="Paez-Espino D."/>
            <person name="Jungbluth S."/>
            <person name="Walsh D.A."/>
            <person name="Denef V.J."/>
            <person name="McMahon K.D."/>
            <person name="Konstantinidis K.T."/>
            <person name="Eloe-Fadrosh E.A."/>
            <person name="Kyrpides N.C."/>
            <person name="Woyke T."/>
        </authorList>
    </citation>
    <scope>NUCLEOTIDE SEQUENCE</scope>
    <source>
        <strain evidence="2">GVMAG-S-ERX556049-19</strain>
    </source>
</reference>
<evidence type="ECO:0000313" key="2">
    <source>
        <dbReference type="EMBL" id="QHT37947.1"/>
    </source>
</evidence>
<proteinExistence type="predicted"/>
<keyword evidence="1" id="KW-1133">Transmembrane helix</keyword>
<keyword evidence="1" id="KW-0812">Transmembrane</keyword>
<evidence type="ECO:0000256" key="1">
    <source>
        <dbReference type="SAM" id="Phobius"/>
    </source>
</evidence>
<name>A0A6C0F7Z6_9ZZZZ</name>
<evidence type="ECO:0008006" key="3">
    <source>
        <dbReference type="Google" id="ProtNLM"/>
    </source>
</evidence>
<dbReference type="EMBL" id="MN738822">
    <property type="protein sequence ID" value="QHT37947.1"/>
    <property type="molecule type" value="Genomic_DNA"/>
</dbReference>
<feature type="transmembrane region" description="Helical" evidence="1">
    <location>
        <begin position="134"/>
        <end position="156"/>
    </location>
</feature>
<feature type="transmembrane region" description="Helical" evidence="1">
    <location>
        <begin position="37"/>
        <end position="56"/>
    </location>
</feature>
<feature type="transmembrane region" description="Helical" evidence="1">
    <location>
        <begin position="82"/>
        <end position="103"/>
    </location>
</feature>
<accession>A0A6C0F7Z6</accession>
<organism evidence="2">
    <name type="scientific">viral metagenome</name>
    <dbReference type="NCBI Taxonomy" id="1070528"/>
    <lineage>
        <taxon>unclassified sequences</taxon>
        <taxon>metagenomes</taxon>
        <taxon>organismal metagenomes</taxon>
    </lineage>
</organism>
<protein>
    <recommendedName>
        <fullName evidence="3">Phosphatidic acid phosphatase type 2/haloperoxidase domain-containing protein</fullName>
    </recommendedName>
</protein>
<sequence length="192" mass="21731">MVVKYNFYSLINAFIPLFLISFFLLDSMLNVNLKGIILVLGICINFLVTIIVGNSLNIPANDENNLICTPFSMSNVISFNRLPLNTTMLSFVFIYLLSISIVSGNTLINIPFFLIMILLIVSDSLWLIQNNCFSGYQTIIASFSGLLFGLLWSFMLTKSNNKEIIYNIGINNYETCNIPKNKTYKCKTKKTD</sequence>
<feature type="transmembrane region" description="Helical" evidence="1">
    <location>
        <begin position="6"/>
        <end position="25"/>
    </location>
</feature>
<keyword evidence="1" id="KW-0472">Membrane</keyword>